<organism evidence="2 3">
    <name type="scientific">Natrinema salifodinae</name>
    <dbReference type="NCBI Taxonomy" id="1202768"/>
    <lineage>
        <taxon>Archaea</taxon>
        <taxon>Methanobacteriati</taxon>
        <taxon>Methanobacteriota</taxon>
        <taxon>Stenosarchaea group</taxon>
        <taxon>Halobacteria</taxon>
        <taxon>Halobacteriales</taxon>
        <taxon>Natrialbaceae</taxon>
        <taxon>Natrinema</taxon>
    </lineage>
</organism>
<keyword evidence="1" id="KW-1133">Transmembrane helix</keyword>
<name>A0A1I0QRC5_9EURY</name>
<evidence type="ECO:0000313" key="3">
    <source>
        <dbReference type="Proteomes" id="UP000183275"/>
    </source>
</evidence>
<keyword evidence="3" id="KW-1185">Reference proteome</keyword>
<keyword evidence="1" id="KW-0812">Transmembrane</keyword>
<feature type="transmembrane region" description="Helical" evidence="1">
    <location>
        <begin position="59"/>
        <end position="79"/>
    </location>
</feature>
<keyword evidence="1" id="KW-0472">Membrane</keyword>
<feature type="transmembrane region" description="Helical" evidence="1">
    <location>
        <begin position="21"/>
        <end position="39"/>
    </location>
</feature>
<proteinExistence type="predicted"/>
<dbReference type="AlphaFoldDB" id="A0A1I0QRC5"/>
<dbReference type="EMBL" id="FOIS01000005">
    <property type="protein sequence ID" value="SEW30139.1"/>
    <property type="molecule type" value="Genomic_DNA"/>
</dbReference>
<dbReference type="OrthoDB" id="377167at2157"/>
<gene>
    <name evidence="2" type="ORF">SAMN05216285_3807</name>
</gene>
<dbReference type="Proteomes" id="UP000183275">
    <property type="component" value="Unassembled WGS sequence"/>
</dbReference>
<dbReference type="RefSeq" id="WP_049989122.1">
    <property type="nucleotide sequence ID" value="NZ_FOIS01000005.1"/>
</dbReference>
<accession>A0A1I0QRC5</accession>
<sequence>MSTNQADGKSRAENPEEDVSYPLLVLQVSLTALLLFMIVGWGNLTLNAFLDPDRVVTEFFWALPSLFGVAVVLLLSTYLSR</sequence>
<reference evidence="3" key="1">
    <citation type="submission" date="2016-10" db="EMBL/GenBank/DDBJ databases">
        <authorList>
            <person name="Varghese N."/>
        </authorList>
    </citation>
    <scope>NUCLEOTIDE SEQUENCE [LARGE SCALE GENOMIC DNA]</scope>
    <source>
        <strain evidence="3">CGMCC 1.12284</strain>
    </source>
</reference>
<evidence type="ECO:0000313" key="2">
    <source>
        <dbReference type="EMBL" id="SEW30139.1"/>
    </source>
</evidence>
<evidence type="ECO:0000256" key="1">
    <source>
        <dbReference type="SAM" id="Phobius"/>
    </source>
</evidence>
<protein>
    <submittedName>
        <fullName evidence="2">Uncharacterized protein</fullName>
    </submittedName>
</protein>